<dbReference type="GO" id="GO:0032259">
    <property type="term" value="P:methylation"/>
    <property type="evidence" value="ECO:0007669"/>
    <property type="project" value="UniProtKB-KW"/>
</dbReference>
<evidence type="ECO:0000259" key="4">
    <source>
        <dbReference type="Pfam" id="PF13847"/>
    </source>
</evidence>
<evidence type="ECO:0000313" key="6">
    <source>
        <dbReference type="Proteomes" id="UP000014541"/>
    </source>
</evidence>
<keyword evidence="2" id="KW-0808">Transferase</keyword>
<dbReference type="PANTHER" id="PTHR43464">
    <property type="entry name" value="METHYLTRANSFERASE"/>
    <property type="match status" value="1"/>
</dbReference>
<dbReference type="eggNOG" id="COG2265">
    <property type="taxonomic scope" value="Bacteria"/>
</dbReference>
<keyword evidence="6" id="KW-1185">Reference proteome</keyword>
<proteinExistence type="predicted"/>
<dbReference type="InterPro" id="IPR025714">
    <property type="entry name" value="Methyltranfer_dom"/>
</dbReference>
<keyword evidence="1" id="KW-0489">Methyltransferase</keyword>
<dbReference type="Proteomes" id="UP000014541">
    <property type="component" value="Unassembled WGS sequence"/>
</dbReference>
<dbReference type="RefSeq" id="WP_016524996.1">
    <property type="nucleotide sequence ID" value="NZ_KE332518.1"/>
</dbReference>
<dbReference type="OrthoDB" id="9810615at2"/>
<evidence type="ECO:0000256" key="2">
    <source>
        <dbReference type="ARBA" id="ARBA00022679"/>
    </source>
</evidence>
<keyword evidence="3" id="KW-0949">S-adenosyl-L-methionine</keyword>
<dbReference type="STRING" id="1125699.HMPREF9194_00702"/>
<dbReference type="HOGENOM" id="CLU_060275_2_0_12"/>
<dbReference type="GO" id="GO:0008168">
    <property type="term" value="F:methyltransferase activity"/>
    <property type="evidence" value="ECO:0007669"/>
    <property type="project" value="UniProtKB-KW"/>
</dbReference>
<reference evidence="5 6" key="1">
    <citation type="submission" date="2013-04" db="EMBL/GenBank/DDBJ databases">
        <title>The Genome Sequence of Treponema maltophilum ATCC 51939.</title>
        <authorList>
            <consortium name="The Broad Institute Genomics Platform"/>
            <person name="Earl A."/>
            <person name="Ward D."/>
            <person name="Feldgarden M."/>
            <person name="Gevers D."/>
            <person name="Leonetti C."/>
            <person name="Blanton J.M."/>
            <person name="Dewhirst F.E."/>
            <person name="Izard J."/>
            <person name="Walker B."/>
            <person name="Young S."/>
            <person name="Zeng Q."/>
            <person name="Gargeya S."/>
            <person name="Fitzgerald M."/>
            <person name="Haas B."/>
            <person name="Abouelleil A."/>
            <person name="Allen A.W."/>
            <person name="Alvarado L."/>
            <person name="Arachchi H.M."/>
            <person name="Berlin A.M."/>
            <person name="Chapman S.B."/>
            <person name="Gainer-Dewar J."/>
            <person name="Goldberg J."/>
            <person name="Griggs A."/>
            <person name="Gujja S."/>
            <person name="Hansen M."/>
            <person name="Howarth C."/>
            <person name="Imamovic A."/>
            <person name="Ireland A."/>
            <person name="Larimer J."/>
            <person name="McCowan C."/>
            <person name="Murphy C."/>
            <person name="Pearson M."/>
            <person name="Poon T.W."/>
            <person name="Priest M."/>
            <person name="Roberts A."/>
            <person name="Saif S."/>
            <person name="Shea T."/>
            <person name="Sisk P."/>
            <person name="Sykes S."/>
            <person name="Wortman J."/>
            <person name="Nusbaum C."/>
            <person name="Birren B."/>
        </authorList>
    </citation>
    <scope>NUCLEOTIDE SEQUENCE [LARGE SCALE GENOMIC DNA]</scope>
    <source>
        <strain evidence="5 6">ATCC 51939</strain>
    </source>
</reference>
<gene>
    <name evidence="5" type="ORF">HMPREF9194_00702</name>
</gene>
<name>S3JYS6_TREMA</name>
<dbReference type="EMBL" id="ATFF01000006">
    <property type="protein sequence ID" value="EPF30385.1"/>
    <property type="molecule type" value="Genomic_DNA"/>
</dbReference>
<dbReference type="PATRIC" id="fig|1125699.3.peg.715"/>
<evidence type="ECO:0000256" key="3">
    <source>
        <dbReference type="ARBA" id="ARBA00022691"/>
    </source>
</evidence>
<dbReference type="Pfam" id="PF13847">
    <property type="entry name" value="Methyltransf_31"/>
    <property type="match status" value="1"/>
</dbReference>
<dbReference type="AlphaFoldDB" id="S3JYS6"/>
<dbReference type="Gene3D" id="3.40.50.150">
    <property type="entry name" value="Vaccinia Virus protein VP39"/>
    <property type="match status" value="1"/>
</dbReference>
<accession>S3JYS6</accession>
<sequence>MSIERLRREWINPHNGKADIQKRMWDSAAKQFSAHEIPDPKTNAFLKLVFEKAKPDSSMSALDIGCGCGSYSIALAPHIKNAVGVDISPEMIQYAQKSAKEHRVQADFRRLNWASADIEKTGFKKAFDIVFAHMTPAIADFATFDKMNECSKGWCFIAKPVKRHSSLQEHIFAEASVSFDRGKGGAPADSLPFITEYLQDKGFKSESYYRSEVWTVEKSLEEMTEWMILWAKLRTELGPDQERAIVSALQKEARNGIIVETTEATIATVCWNVQPLHAIM</sequence>
<dbReference type="CDD" id="cd02440">
    <property type="entry name" value="AdoMet_MTases"/>
    <property type="match status" value="1"/>
</dbReference>
<organism evidence="5 6">
    <name type="scientific">Treponema maltophilum ATCC 51939</name>
    <dbReference type="NCBI Taxonomy" id="1125699"/>
    <lineage>
        <taxon>Bacteria</taxon>
        <taxon>Pseudomonadati</taxon>
        <taxon>Spirochaetota</taxon>
        <taxon>Spirochaetia</taxon>
        <taxon>Spirochaetales</taxon>
        <taxon>Treponemataceae</taxon>
        <taxon>Treponema</taxon>
    </lineage>
</organism>
<feature type="domain" description="Methyltransferase" evidence="4">
    <location>
        <begin position="56"/>
        <end position="141"/>
    </location>
</feature>
<comment type="caution">
    <text evidence="5">The sequence shown here is derived from an EMBL/GenBank/DDBJ whole genome shotgun (WGS) entry which is preliminary data.</text>
</comment>
<dbReference type="InterPro" id="IPR029063">
    <property type="entry name" value="SAM-dependent_MTases_sf"/>
</dbReference>
<dbReference type="PANTHER" id="PTHR43464:SF19">
    <property type="entry name" value="UBIQUINONE BIOSYNTHESIS O-METHYLTRANSFERASE, MITOCHONDRIAL"/>
    <property type="match status" value="1"/>
</dbReference>
<evidence type="ECO:0000256" key="1">
    <source>
        <dbReference type="ARBA" id="ARBA00022603"/>
    </source>
</evidence>
<dbReference type="SUPFAM" id="SSF53335">
    <property type="entry name" value="S-adenosyl-L-methionine-dependent methyltransferases"/>
    <property type="match status" value="1"/>
</dbReference>
<evidence type="ECO:0000313" key="5">
    <source>
        <dbReference type="EMBL" id="EPF30385.1"/>
    </source>
</evidence>
<protein>
    <recommendedName>
        <fullName evidence="4">Methyltransferase domain-containing protein</fullName>
    </recommendedName>
</protein>